<accession>A0A9D9EHX7</accession>
<dbReference type="InterPro" id="IPR012547">
    <property type="entry name" value="PDDEXK_9"/>
</dbReference>
<evidence type="ECO:0000259" key="1">
    <source>
        <dbReference type="Pfam" id="PF09820"/>
    </source>
</evidence>
<protein>
    <submittedName>
        <fullName evidence="2">ATP-binding protein</fullName>
    </submittedName>
</protein>
<comment type="caution">
    <text evidence="2">The sequence shown here is derived from an EMBL/GenBank/DDBJ whole genome shotgun (WGS) entry which is preliminary data.</text>
</comment>
<dbReference type="InterPro" id="IPR011856">
    <property type="entry name" value="tRNA_endonuc-like_dom_sf"/>
</dbReference>
<keyword evidence="2" id="KW-0547">Nucleotide-binding</keyword>
<evidence type="ECO:0000313" key="2">
    <source>
        <dbReference type="EMBL" id="MBO8447278.1"/>
    </source>
</evidence>
<reference evidence="2" key="2">
    <citation type="journal article" date="2021" name="PeerJ">
        <title>Extensive microbial diversity within the chicken gut microbiome revealed by metagenomics and culture.</title>
        <authorList>
            <person name="Gilroy R."/>
            <person name="Ravi A."/>
            <person name="Getino M."/>
            <person name="Pursley I."/>
            <person name="Horton D.L."/>
            <person name="Alikhan N.F."/>
            <person name="Baker D."/>
            <person name="Gharbi K."/>
            <person name="Hall N."/>
            <person name="Watson M."/>
            <person name="Adriaenssens E.M."/>
            <person name="Foster-Nyarko E."/>
            <person name="Jarju S."/>
            <person name="Secka A."/>
            <person name="Antonio M."/>
            <person name="Oren A."/>
            <person name="Chaudhuri R.R."/>
            <person name="La Ragione R."/>
            <person name="Hildebrand F."/>
            <person name="Pallen M.J."/>
        </authorList>
    </citation>
    <scope>NUCLEOTIDE SEQUENCE</scope>
    <source>
        <strain evidence="2">D3-1215</strain>
    </source>
</reference>
<dbReference type="GO" id="GO:0005524">
    <property type="term" value="F:ATP binding"/>
    <property type="evidence" value="ECO:0007669"/>
    <property type="project" value="UniProtKB-KW"/>
</dbReference>
<dbReference type="InterPro" id="IPR018631">
    <property type="entry name" value="AAA-ATPase-like_dom"/>
</dbReference>
<name>A0A9D9EHX7_9BACT</name>
<proteinExistence type="predicted"/>
<dbReference type="InterPro" id="IPR027417">
    <property type="entry name" value="P-loop_NTPase"/>
</dbReference>
<organism evidence="2 3">
    <name type="scientific">Candidatus Enterocola intestinipullorum</name>
    <dbReference type="NCBI Taxonomy" id="2840783"/>
    <lineage>
        <taxon>Bacteria</taxon>
        <taxon>Pseudomonadati</taxon>
        <taxon>Bacteroidota</taxon>
        <taxon>Bacteroidia</taxon>
        <taxon>Bacteroidales</taxon>
        <taxon>Candidatus Enterocola</taxon>
    </lineage>
</organism>
<reference evidence="2" key="1">
    <citation type="submission" date="2020-10" db="EMBL/GenBank/DDBJ databases">
        <authorList>
            <person name="Gilroy R."/>
        </authorList>
    </citation>
    <scope>NUCLEOTIDE SEQUENCE</scope>
    <source>
        <strain evidence="2">D3-1215</strain>
    </source>
</reference>
<dbReference type="EMBL" id="JADIMR010000089">
    <property type="protein sequence ID" value="MBO8447278.1"/>
    <property type="molecule type" value="Genomic_DNA"/>
</dbReference>
<dbReference type="Gene3D" id="3.40.1350.10">
    <property type="match status" value="1"/>
</dbReference>
<gene>
    <name evidence="2" type="ORF">IAC32_05995</name>
</gene>
<evidence type="ECO:0000313" key="3">
    <source>
        <dbReference type="Proteomes" id="UP000823637"/>
    </source>
</evidence>
<feature type="domain" description="AAA-ATPase-like" evidence="1">
    <location>
        <begin position="4"/>
        <end position="201"/>
    </location>
</feature>
<dbReference type="Pfam" id="PF09820">
    <property type="entry name" value="AAA-ATPase_like"/>
    <property type="match status" value="1"/>
</dbReference>
<dbReference type="Proteomes" id="UP000823637">
    <property type="component" value="Unassembled WGS sequence"/>
</dbReference>
<dbReference type="GO" id="GO:0003676">
    <property type="term" value="F:nucleic acid binding"/>
    <property type="evidence" value="ECO:0007669"/>
    <property type="project" value="InterPro"/>
</dbReference>
<dbReference type="PANTHER" id="PTHR34825">
    <property type="entry name" value="CONSERVED PROTEIN, WITH A WEAK D-GALACTARATE DEHYDRATASE/ALTRONATE HYDROLASE DOMAIN"/>
    <property type="match status" value="1"/>
</dbReference>
<sequence length="518" mass="59179">MKYPIGIQTFSEIITQGYVYVDKTEHVYNLAHSGKYYFLSRPRRFGKSLLVSTLDAYFSGRKELFKGLAIEKLEQDWETFPVIRLDLSGQKFSSQAQFNESMDRIMYAAEQRLGLKTEENSDPTFRFGDLLLSAYKSTGKPVVILIDEYDKPIMDNIDNPGLLDYCRSALQSVYGVMKSNDAIIRMGFLTGVSKIGHLSVFSGLNNLMDISLFEQYNDICGISETELHQYFDEEIYVFADKLKVSKDECYARLKAQYDGYRFCEDAVDGIYNPFSLLNALYSKKLNDYWFATGTPSFLVKVIKQTPFDLTSIADQQVDSTLMANPDSIFANPVPLLFQSGYLTIKDYNADGDFYDLKFPNLEVKKGFFNYLLGFYAPMQGVAANTLIYKLRMSLVDGKSEDFMRQLSALFARTPYQIQGDAEKDFQYAMFIIVQLLGIDVQAEYQTSDGRIDLLIRTDKYIYIIEIKLGGTVDEAVKQIEEKDYGAPFAADPRQIIKIGVNFDKSTRKIVDWRVIVCD</sequence>
<dbReference type="Pfam" id="PF08011">
    <property type="entry name" value="PDDEXK_9"/>
    <property type="match status" value="1"/>
</dbReference>
<dbReference type="SUPFAM" id="SSF52540">
    <property type="entry name" value="P-loop containing nucleoside triphosphate hydrolases"/>
    <property type="match status" value="1"/>
</dbReference>
<keyword evidence="2" id="KW-0067">ATP-binding</keyword>
<dbReference type="PANTHER" id="PTHR34825:SF1">
    <property type="entry name" value="AAA-ATPASE-LIKE DOMAIN-CONTAINING PROTEIN"/>
    <property type="match status" value="1"/>
</dbReference>
<dbReference type="AlphaFoldDB" id="A0A9D9EHX7"/>